<feature type="domain" description="Endo-alpha-N-acetylgalactosaminidase" evidence="1">
    <location>
        <begin position="365"/>
        <end position="517"/>
    </location>
</feature>
<dbReference type="Proteomes" id="UP000321820">
    <property type="component" value="Chromosome"/>
</dbReference>
<dbReference type="Gene3D" id="3.20.20.80">
    <property type="entry name" value="Glycosidases"/>
    <property type="match status" value="1"/>
</dbReference>
<keyword evidence="3" id="KW-1185">Reference proteome</keyword>
<organism evidence="2 3">
    <name type="scientific">Terriglobus albidus</name>
    <dbReference type="NCBI Taxonomy" id="1592106"/>
    <lineage>
        <taxon>Bacteria</taxon>
        <taxon>Pseudomonadati</taxon>
        <taxon>Acidobacteriota</taxon>
        <taxon>Terriglobia</taxon>
        <taxon>Terriglobales</taxon>
        <taxon>Acidobacteriaceae</taxon>
        <taxon>Terriglobus</taxon>
    </lineage>
</organism>
<dbReference type="GO" id="GO:0033926">
    <property type="term" value="F:endo-alpha-N-acetylgalactosaminidase activity"/>
    <property type="evidence" value="ECO:0007669"/>
    <property type="project" value="InterPro"/>
</dbReference>
<dbReference type="Pfam" id="PF12905">
    <property type="entry name" value="Glyco_hydro_101"/>
    <property type="match status" value="1"/>
</dbReference>
<dbReference type="KEGG" id="talb:FTW19_11865"/>
<dbReference type="PROSITE" id="PS51318">
    <property type="entry name" value="TAT"/>
    <property type="match status" value="1"/>
</dbReference>
<dbReference type="InterPro" id="IPR006311">
    <property type="entry name" value="TAT_signal"/>
</dbReference>
<name>A0A5B9EBS6_9BACT</name>
<proteinExistence type="predicted"/>
<gene>
    <name evidence="2" type="ORF">FTW19_11865</name>
</gene>
<dbReference type="OrthoDB" id="1095434at2"/>
<protein>
    <recommendedName>
        <fullName evidence="1">Endo-alpha-N-acetylgalactosaminidase domain-containing protein</fullName>
    </recommendedName>
</protein>
<dbReference type="EMBL" id="CP042806">
    <property type="protein sequence ID" value="QEE28635.1"/>
    <property type="molecule type" value="Genomic_DNA"/>
</dbReference>
<evidence type="ECO:0000259" key="1">
    <source>
        <dbReference type="Pfam" id="PF12905"/>
    </source>
</evidence>
<accession>A0A5B9EBS6</accession>
<dbReference type="InterPro" id="IPR025706">
    <property type="entry name" value="Endoa_GalNAc"/>
</dbReference>
<sequence length="756" mass="83969">MLQDHLFRQMQGATRMTDRPDGLSRRTLLKISAAGMAMAKTGNLFSEPAVPVPAGRVTSLHSPHLVLQLDRTTGLPVSYRLLRSGKLYRGSAPSTPLKVRLFQREPHAFSDVEIRPSSEKTTRSTADFRFQATCDSAPAANFSLRYAIDGRRIQVTLEEVQELPGFELISLSMPSLVSVHESDPNAWIAHADDGGDLVSLRDAKAGKLPLNTFWGEINGVLPVIMAGHSGTVCVQETTAFMDGTLLSVTGEAPARVASLGTTKVHRVDGSACYDMNLGRGAPKSCGNNATPNLLVEQKSACRLDFLEPEAGGKALDWIDGAKLVRARMPAIPNHFYDDKFIYGIRVDEPKFPKPSATFERCEQIIRDMHALTDGSPQLVHLWGWQFRGKDTGYPAVNVVNERIGGYDGMMRLMGRAKALNTTVSLSDNYDDAYRSSPAWNEEMIARKPDGELWKSREWTGEESYIQGLAKYMEGPGPDRVRYTCERYKLPGTIHVDVLSYYAIRNDWDLKHPASGIRNLNAGRYRIMEEFAKHGVDVTSEGLRYPFIGKMSMSWYAGGPKPCPFGGKPVPMLSMIYRRSAVWGRAGNAGELPLFLMTFYGEAQHSIFNGDASQERMLDSFYLTMVPWFRLHLLNIEGFQRTQDRTVTYLEGSGNAIEMDWQNQSYKVTLNGAEVARKDAVFCPLGNDRIAMYAVHDGPLTATLPASWAPQEVTGAALFPDRKEPVSLKQAGREVTVTMQARRPVMLYRSRSKASTT</sequence>
<evidence type="ECO:0000313" key="3">
    <source>
        <dbReference type="Proteomes" id="UP000321820"/>
    </source>
</evidence>
<evidence type="ECO:0000313" key="2">
    <source>
        <dbReference type="EMBL" id="QEE28635.1"/>
    </source>
</evidence>
<dbReference type="AlphaFoldDB" id="A0A5B9EBS6"/>
<reference evidence="2 3" key="1">
    <citation type="submission" date="2019-08" db="EMBL/GenBank/DDBJ databases">
        <title>Complete genome sequence of Terriglobus albidus strain ORNL.</title>
        <authorList>
            <person name="Podar M."/>
        </authorList>
    </citation>
    <scope>NUCLEOTIDE SEQUENCE [LARGE SCALE GENOMIC DNA]</scope>
    <source>
        <strain evidence="2 3">ORNL</strain>
    </source>
</reference>